<dbReference type="EMBL" id="PFMS01000013">
    <property type="protein sequence ID" value="PIZ17299.1"/>
    <property type="molecule type" value="Genomic_DNA"/>
</dbReference>
<dbReference type="AlphaFoldDB" id="A0A2H9PD41"/>
<dbReference type="NCBIfam" id="TIGR01451">
    <property type="entry name" value="B_ant_repeat"/>
    <property type="match status" value="1"/>
</dbReference>
<feature type="non-terminal residue" evidence="1">
    <location>
        <position position="1"/>
    </location>
</feature>
<accession>A0A2H9PD41</accession>
<evidence type="ECO:0000313" key="2">
    <source>
        <dbReference type="Proteomes" id="UP000234145"/>
    </source>
</evidence>
<evidence type="ECO:0008006" key="3">
    <source>
        <dbReference type="Google" id="ProtNLM"/>
    </source>
</evidence>
<proteinExistence type="predicted"/>
<sequence>VKLYNRLLTSEEIKASYDARANVYFTSYKLNFTPSPFKAKAGTSIPLMVTFGGAAGVDNSFNDTALLESSSDSGQFSANGSSWNGTNTMIVKLVSGETQVYYKDLKLGTPTLTVSRGSEYESSSQIETITAGRIEFISPQFTIHSNETVSIRIIASDYAGNTDTNWSETVQFSSNSSRCKFSATDGDYNDTTIVLRMVQGETSCYLKNTRGGIWTITAKSYDYTWTIDKDTPVTGAQANTITQPIISVTKYHQKKNITYNTSSIPVTTGETISYKLSITNLGSETATNLIITDTYVFDTSVNNAISLNDWDTTSWFSSGDSYTYTIDPQGIDWQPWGSEPPSLPANNIKGLRWKINLLGIYEENKTKNIYFEIKK</sequence>
<gene>
    <name evidence="1" type="ORF">COY51_00610</name>
</gene>
<name>A0A2H9PD41_9BACT</name>
<dbReference type="Proteomes" id="UP000234145">
    <property type="component" value="Unassembled WGS sequence"/>
</dbReference>
<evidence type="ECO:0000313" key="1">
    <source>
        <dbReference type="EMBL" id="PIZ17299.1"/>
    </source>
</evidence>
<reference evidence="2" key="1">
    <citation type="submission" date="2017-09" db="EMBL/GenBank/DDBJ databases">
        <title>Depth-based differentiation of microbial function through sediment-hosted aquifers and enrichment of novel symbionts in the deep terrestrial subsurface.</title>
        <authorList>
            <person name="Probst A.J."/>
            <person name="Ladd B."/>
            <person name="Jarett J.K."/>
            <person name="Geller-Mcgrath D.E."/>
            <person name="Sieber C.M.K."/>
            <person name="Emerson J.B."/>
            <person name="Anantharaman K."/>
            <person name="Thomas B.C."/>
            <person name="Malmstrom R."/>
            <person name="Stieglmeier M."/>
            <person name="Klingl A."/>
            <person name="Woyke T."/>
            <person name="Ryan C.M."/>
            <person name="Banfield J.F."/>
        </authorList>
    </citation>
    <scope>NUCLEOTIDE SEQUENCE [LARGE SCALE GENOMIC DNA]</scope>
</reference>
<protein>
    <recommendedName>
        <fullName evidence="3">DUF11 domain-containing protein</fullName>
    </recommendedName>
</protein>
<dbReference type="InterPro" id="IPR047589">
    <property type="entry name" value="DUF11_rpt"/>
</dbReference>
<organism evidence="1 2">
    <name type="scientific">Candidatus Desantisbacteria bacterium CG_4_10_14_0_8_um_filter_39_17</name>
    <dbReference type="NCBI Taxonomy" id="1974542"/>
    <lineage>
        <taxon>Bacteria</taxon>
        <taxon>Candidatus Desantisiibacteriota</taxon>
    </lineage>
</organism>
<comment type="caution">
    <text evidence="1">The sequence shown here is derived from an EMBL/GenBank/DDBJ whole genome shotgun (WGS) entry which is preliminary data.</text>
</comment>